<dbReference type="Gene3D" id="1.10.3680.10">
    <property type="entry name" value="TerB-like"/>
    <property type="match status" value="1"/>
</dbReference>
<organism evidence="1 2">
    <name type="scientific">Myroides indicus</name>
    <dbReference type="NCBI Taxonomy" id="1323422"/>
    <lineage>
        <taxon>Bacteria</taxon>
        <taxon>Pseudomonadati</taxon>
        <taxon>Bacteroidota</taxon>
        <taxon>Flavobacteriia</taxon>
        <taxon>Flavobacteriales</taxon>
        <taxon>Flavobacteriaceae</taxon>
        <taxon>Myroides</taxon>
    </lineage>
</organism>
<dbReference type="InterPro" id="IPR029024">
    <property type="entry name" value="TerB-like"/>
</dbReference>
<proteinExistence type="predicted"/>
<dbReference type="RefSeq" id="WP_133712890.1">
    <property type="nucleotide sequence ID" value="NZ_SOAG01000017.1"/>
</dbReference>
<dbReference type="OrthoDB" id="981083at2"/>
<evidence type="ECO:0000313" key="1">
    <source>
        <dbReference type="EMBL" id="TDS56959.1"/>
    </source>
</evidence>
<accession>A0A4R7ETU6</accession>
<reference evidence="1 2" key="1">
    <citation type="submission" date="2019-03" db="EMBL/GenBank/DDBJ databases">
        <title>Genomic Encyclopedia of Archaeal and Bacterial Type Strains, Phase II (KMG-II): from individual species to whole genera.</title>
        <authorList>
            <person name="Goeker M."/>
        </authorList>
    </citation>
    <scope>NUCLEOTIDE SEQUENCE [LARGE SCALE GENOMIC DNA]</scope>
    <source>
        <strain evidence="1 2">DSM 28213</strain>
    </source>
</reference>
<evidence type="ECO:0000313" key="2">
    <source>
        <dbReference type="Proteomes" id="UP000295215"/>
    </source>
</evidence>
<comment type="caution">
    <text evidence="1">The sequence shown here is derived from an EMBL/GenBank/DDBJ whole genome shotgun (WGS) entry which is preliminary data.</text>
</comment>
<name>A0A4R7ETU6_9FLAO</name>
<dbReference type="AlphaFoldDB" id="A0A4R7ETU6"/>
<dbReference type="SUPFAM" id="SSF158682">
    <property type="entry name" value="TerB-like"/>
    <property type="match status" value="1"/>
</dbReference>
<gene>
    <name evidence="1" type="ORF">C8P70_11749</name>
</gene>
<sequence length="142" mass="16417">MSHSELFDIGFIDRNKGHFASIVRVALANGQISEEERKFLDHLANSLDISEEDYAKILEHPEKYPINPPYLEINRIERLYDLARMVYVDHILGPKQKEILKKFTVALGFTGDIDYLVDKALSLLVLNADKESFMHEIQNSKR</sequence>
<protein>
    <submittedName>
        <fullName evidence="1">ENT domain-containing protein</fullName>
    </submittedName>
</protein>
<keyword evidence="2" id="KW-1185">Reference proteome</keyword>
<dbReference type="EMBL" id="SOAG01000017">
    <property type="protein sequence ID" value="TDS56959.1"/>
    <property type="molecule type" value="Genomic_DNA"/>
</dbReference>
<dbReference type="Proteomes" id="UP000295215">
    <property type="component" value="Unassembled WGS sequence"/>
</dbReference>